<feature type="transmembrane region" description="Helical" evidence="10">
    <location>
        <begin position="38"/>
        <end position="57"/>
    </location>
</feature>
<dbReference type="STRING" id="13249.T1HAW0"/>
<dbReference type="Pfam" id="PF01151">
    <property type="entry name" value="ELO"/>
    <property type="match status" value="1"/>
</dbReference>
<dbReference type="GO" id="GO:0034626">
    <property type="term" value="P:fatty acid elongation, polyunsaturated fatty acid"/>
    <property type="evidence" value="ECO:0007669"/>
    <property type="project" value="TreeGrafter"/>
</dbReference>
<evidence type="ECO:0000256" key="7">
    <source>
        <dbReference type="ARBA" id="ARBA00023098"/>
    </source>
</evidence>
<evidence type="ECO:0000256" key="4">
    <source>
        <dbReference type="ARBA" id="ARBA00022692"/>
    </source>
</evidence>
<evidence type="ECO:0000256" key="1">
    <source>
        <dbReference type="ARBA" id="ARBA00004141"/>
    </source>
</evidence>
<evidence type="ECO:0000256" key="8">
    <source>
        <dbReference type="ARBA" id="ARBA00023136"/>
    </source>
</evidence>
<keyword evidence="5 10" id="KW-0276">Fatty acid metabolism</keyword>
<dbReference type="PANTHER" id="PTHR11157:SF21">
    <property type="entry name" value="ELONGATION OF VERY LONG CHAIN FATTY ACIDS PROTEIN"/>
    <property type="match status" value="1"/>
</dbReference>
<comment type="catalytic activity">
    <reaction evidence="10">
        <text>a very-long-chain acyl-CoA + malonyl-CoA + H(+) = a very-long-chain 3-oxoacyl-CoA + CO2 + CoA</text>
        <dbReference type="Rhea" id="RHEA:32727"/>
        <dbReference type="ChEBI" id="CHEBI:15378"/>
        <dbReference type="ChEBI" id="CHEBI:16526"/>
        <dbReference type="ChEBI" id="CHEBI:57287"/>
        <dbReference type="ChEBI" id="CHEBI:57384"/>
        <dbReference type="ChEBI" id="CHEBI:90725"/>
        <dbReference type="ChEBI" id="CHEBI:90736"/>
        <dbReference type="EC" id="2.3.1.199"/>
    </reaction>
</comment>
<dbReference type="GO" id="GO:0005789">
    <property type="term" value="C:endoplasmic reticulum membrane"/>
    <property type="evidence" value="ECO:0007669"/>
    <property type="project" value="TreeGrafter"/>
</dbReference>
<keyword evidence="12" id="KW-1185">Reference proteome</keyword>
<dbReference type="GO" id="GO:0042761">
    <property type="term" value="P:very long-chain fatty acid biosynthetic process"/>
    <property type="evidence" value="ECO:0007669"/>
    <property type="project" value="TreeGrafter"/>
</dbReference>
<keyword evidence="6 10" id="KW-1133">Transmembrane helix</keyword>
<sequence length="138" mass="16488">MDESATSKMLTLFQLRRVRRDNHISSLRRLDDPRTKDYYITSPILVLSILILYHYFVRNIGPKLMQNREAFNLKPVIFYYNILQILVCLYLFCKVFFVLRKKNNKVSFLHLYHHTGMVLLTWSCIKWLPGEVNCVCVL</sequence>
<evidence type="ECO:0000256" key="9">
    <source>
        <dbReference type="ARBA" id="ARBA00023160"/>
    </source>
</evidence>
<comment type="similarity">
    <text evidence="10">Belongs to the ELO family.</text>
</comment>
<evidence type="ECO:0000256" key="5">
    <source>
        <dbReference type="ARBA" id="ARBA00022832"/>
    </source>
</evidence>
<dbReference type="GO" id="GO:0019367">
    <property type="term" value="P:fatty acid elongation, saturated fatty acid"/>
    <property type="evidence" value="ECO:0007669"/>
    <property type="project" value="TreeGrafter"/>
</dbReference>
<evidence type="ECO:0000313" key="11">
    <source>
        <dbReference type="EnsemblMetazoa" id="RPRC001166-PA"/>
    </source>
</evidence>
<comment type="caution">
    <text evidence="10">Lacks conserved residue(s) required for the propagation of feature annotation.</text>
</comment>
<dbReference type="EMBL" id="ACPB03011520">
    <property type="status" value="NOT_ANNOTATED_CDS"/>
    <property type="molecule type" value="Genomic_DNA"/>
</dbReference>
<name>T1HAW0_RHOPR</name>
<dbReference type="GO" id="GO:0034625">
    <property type="term" value="P:fatty acid elongation, monounsaturated fatty acid"/>
    <property type="evidence" value="ECO:0007669"/>
    <property type="project" value="TreeGrafter"/>
</dbReference>
<evidence type="ECO:0000313" key="12">
    <source>
        <dbReference type="Proteomes" id="UP000015103"/>
    </source>
</evidence>
<proteinExistence type="inferred from homology"/>
<dbReference type="Proteomes" id="UP000015103">
    <property type="component" value="Unassembled WGS sequence"/>
</dbReference>
<dbReference type="EnsemblMetazoa" id="RPRC001166-RA">
    <property type="protein sequence ID" value="RPRC001166-PA"/>
    <property type="gene ID" value="RPRC001166"/>
</dbReference>
<evidence type="ECO:0000256" key="10">
    <source>
        <dbReference type="RuleBase" id="RU361115"/>
    </source>
</evidence>
<keyword evidence="4 10" id="KW-0812">Transmembrane</keyword>
<keyword evidence="3 10" id="KW-0808">Transferase</keyword>
<dbReference type="InterPro" id="IPR002076">
    <property type="entry name" value="ELO_fam"/>
</dbReference>
<dbReference type="HOGENOM" id="CLU_1857751_0_0_1"/>
<dbReference type="GO" id="GO:0009922">
    <property type="term" value="F:fatty acid elongase activity"/>
    <property type="evidence" value="ECO:0007669"/>
    <property type="project" value="UniProtKB-EC"/>
</dbReference>
<evidence type="ECO:0000256" key="3">
    <source>
        <dbReference type="ARBA" id="ARBA00022679"/>
    </source>
</evidence>
<dbReference type="GO" id="GO:0030148">
    <property type="term" value="P:sphingolipid biosynthetic process"/>
    <property type="evidence" value="ECO:0007669"/>
    <property type="project" value="TreeGrafter"/>
</dbReference>
<protein>
    <recommendedName>
        <fullName evidence="10">Elongation of very long chain fatty acids protein</fullName>
        <ecNumber evidence="10">2.3.1.199</ecNumber>
    </recommendedName>
    <alternativeName>
        <fullName evidence="10">Very-long-chain 3-oxoacyl-CoA synthase</fullName>
    </alternativeName>
</protein>
<keyword evidence="2 10" id="KW-0444">Lipid biosynthesis</keyword>
<reference evidence="11" key="1">
    <citation type="submission" date="2015-05" db="UniProtKB">
        <authorList>
            <consortium name="EnsemblMetazoa"/>
        </authorList>
    </citation>
    <scope>IDENTIFICATION</scope>
</reference>
<keyword evidence="8 10" id="KW-0472">Membrane</keyword>
<comment type="subcellular location">
    <subcellularLocation>
        <location evidence="1">Membrane</location>
        <topology evidence="1">Multi-pass membrane protein</topology>
    </subcellularLocation>
</comment>
<feature type="transmembrane region" description="Helical" evidence="10">
    <location>
        <begin position="77"/>
        <end position="99"/>
    </location>
</feature>
<accession>T1HAW0</accession>
<dbReference type="AlphaFoldDB" id="T1HAW0"/>
<dbReference type="PANTHER" id="PTHR11157">
    <property type="entry name" value="FATTY ACID ACYL TRANSFERASE-RELATED"/>
    <property type="match status" value="1"/>
</dbReference>
<evidence type="ECO:0000256" key="6">
    <source>
        <dbReference type="ARBA" id="ARBA00022989"/>
    </source>
</evidence>
<organism evidence="11 12">
    <name type="scientific">Rhodnius prolixus</name>
    <name type="common">Triatomid bug</name>
    <dbReference type="NCBI Taxonomy" id="13249"/>
    <lineage>
        <taxon>Eukaryota</taxon>
        <taxon>Metazoa</taxon>
        <taxon>Ecdysozoa</taxon>
        <taxon>Arthropoda</taxon>
        <taxon>Hexapoda</taxon>
        <taxon>Insecta</taxon>
        <taxon>Pterygota</taxon>
        <taxon>Neoptera</taxon>
        <taxon>Paraneoptera</taxon>
        <taxon>Hemiptera</taxon>
        <taxon>Heteroptera</taxon>
        <taxon>Panheteroptera</taxon>
        <taxon>Cimicomorpha</taxon>
        <taxon>Reduviidae</taxon>
        <taxon>Triatominae</taxon>
        <taxon>Rhodnius</taxon>
    </lineage>
</organism>
<dbReference type="InParanoid" id="T1HAW0"/>
<dbReference type="EC" id="2.3.1.199" evidence="10"/>
<dbReference type="eggNOG" id="KOG3071">
    <property type="taxonomic scope" value="Eukaryota"/>
</dbReference>
<keyword evidence="9 10" id="KW-0275">Fatty acid biosynthesis</keyword>
<dbReference type="VEuPathDB" id="VectorBase:RPRC001166"/>
<evidence type="ECO:0000256" key="2">
    <source>
        <dbReference type="ARBA" id="ARBA00022516"/>
    </source>
</evidence>
<keyword evidence="7 10" id="KW-0443">Lipid metabolism</keyword>